<proteinExistence type="predicted"/>
<sequence length="47" mass="5243">MNIGLILLMIIGGSVGVFSTLYIMISLPLTIIQKIYRKTHFGTSLFK</sequence>
<dbReference type="AlphaFoldDB" id="A0A9D2H8Q8"/>
<dbReference type="EMBL" id="DXAK01000028">
    <property type="protein sequence ID" value="HJA06613.1"/>
    <property type="molecule type" value="Genomic_DNA"/>
</dbReference>
<evidence type="ECO:0000256" key="1">
    <source>
        <dbReference type="SAM" id="Phobius"/>
    </source>
</evidence>
<protein>
    <submittedName>
        <fullName evidence="2">Uncharacterized protein</fullName>
    </submittedName>
</protein>
<keyword evidence="1" id="KW-0812">Transmembrane</keyword>
<name>A0A9D2H8Q8_9FIRM</name>
<reference evidence="2" key="1">
    <citation type="journal article" date="2021" name="PeerJ">
        <title>Extensive microbial diversity within the chicken gut microbiome revealed by metagenomics and culture.</title>
        <authorList>
            <person name="Gilroy R."/>
            <person name="Ravi A."/>
            <person name="Getino M."/>
            <person name="Pursley I."/>
            <person name="Horton D.L."/>
            <person name="Alikhan N.F."/>
            <person name="Baker D."/>
            <person name="Gharbi K."/>
            <person name="Hall N."/>
            <person name="Watson M."/>
            <person name="Adriaenssens E.M."/>
            <person name="Foster-Nyarko E."/>
            <person name="Jarju S."/>
            <person name="Secka A."/>
            <person name="Antonio M."/>
            <person name="Oren A."/>
            <person name="Chaudhuri R.R."/>
            <person name="La Ragione R."/>
            <person name="Hildebrand F."/>
            <person name="Pallen M.J."/>
        </authorList>
    </citation>
    <scope>NUCLEOTIDE SEQUENCE</scope>
    <source>
        <strain evidence="2">ChiSjej2B20-11307</strain>
    </source>
</reference>
<dbReference type="Proteomes" id="UP000824223">
    <property type="component" value="Unassembled WGS sequence"/>
</dbReference>
<organism evidence="2 3">
    <name type="scientific">Candidatus Mediterraneibacter pullicola</name>
    <dbReference type="NCBI Taxonomy" id="2838682"/>
    <lineage>
        <taxon>Bacteria</taxon>
        <taxon>Bacillati</taxon>
        <taxon>Bacillota</taxon>
        <taxon>Clostridia</taxon>
        <taxon>Lachnospirales</taxon>
        <taxon>Lachnospiraceae</taxon>
        <taxon>Mediterraneibacter</taxon>
    </lineage>
</organism>
<comment type="caution">
    <text evidence="2">The sequence shown here is derived from an EMBL/GenBank/DDBJ whole genome shotgun (WGS) entry which is preliminary data.</text>
</comment>
<evidence type="ECO:0000313" key="3">
    <source>
        <dbReference type="Proteomes" id="UP000824223"/>
    </source>
</evidence>
<feature type="transmembrane region" description="Helical" evidence="1">
    <location>
        <begin position="6"/>
        <end position="32"/>
    </location>
</feature>
<keyword evidence="1" id="KW-0472">Membrane</keyword>
<reference evidence="2" key="2">
    <citation type="submission" date="2021-04" db="EMBL/GenBank/DDBJ databases">
        <authorList>
            <person name="Gilroy R."/>
        </authorList>
    </citation>
    <scope>NUCLEOTIDE SEQUENCE</scope>
    <source>
        <strain evidence="2">ChiSjej2B20-11307</strain>
    </source>
</reference>
<gene>
    <name evidence="2" type="ORF">H9798_05620</name>
</gene>
<keyword evidence="1" id="KW-1133">Transmembrane helix</keyword>
<accession>A0A9D2H8Q8</accession>
<evidence type="ECO:0000313" key="2">
    <source>
        <dbReference type="EMBL" id="HJA06613.1"/>
    </source>
</evidence>